<feature type="transmembrane region" description="Helical" evidence="1">
    <location>
        <begin position="134"/>
        <end position="152"/>
    </location>
</feature>
<feature type="transmembrane region" description="Helical" evidence="1">
    <location>
        <begin position="91"/>
        <end position="114"/>
    </location>
</feature>
<organism evidence="2 3">
    <name type="scientific">Salegentibacter mishustinae</name>
    <dbReference type="NCBI Taxonomy" id="270918"/>
    <lineage>
        <taxon>Bacteria</taxon>
        <taxon>Pseudomonadati</taxon>
        <taxon>Bacteroidota</taxon>
        <taxon>Flavobacteriia</taxon>
        <taxon>Flavobacteriales</taxon>
        <taxon>Flavobacteriaceae</taxon>
        <taxon>Salegentibacter</taxon>
    </lineage>
</organism>
<evidence type="ECO:0000313" key="2">
    <source>
        <dbReference type="EMBL" id="KRG30546.1"/>
    </source>
</evidence>
<dbReference type="EMBL" id="LKTP01000001">
    <property type="protein sequence ID" value="KRG30546.1"/>
    <property type="molecule type" value="Genomic_DNA"/>
</dbReference>
<dbReference type="AlphaFoldDB" id="A0A0Q9ZKC5"/>
<feature type="transmembrane region" description="Helical" evidence="1">
    <location>
        <begin position="21"/>
        <end position="41"/>
    </location>
</feature>
<keyword evidence="1" id="KW-1133">Transmembrane helix</keyword>
<keyword evidence="1" id="KW-0472">Membrane</keyword>
<proteinExistence type="predicted"/>
<name>A0A0Q9ZKC5_9FLAO</name>
<reference evidence="2" key="1">
    <citation type="submission" date="2015-10" db="EMBL/GenBank/DDBJ databases">
        <title>Draft genome sequence of Salegentibacter mishustinae KCTC 12263.</title>
        <authorList>
            <person name="Lin W."/>
            <person name="Zheng Q."/>
        </authorList>
    </citation>
    <scope>NUCLEOTIDE SEQUENCE [LARGE SCALE GENOMIC DNA]</scope>
    <source>
        <strain evidence="2">KCTC 12263</strain>
    </source>
</reference>
<keyword evidence="1" id="KW-0812">Transmembrane</keyword>
<comment type="caution">
    <text evidence="2">The sequence shown here is derived from an EMBL/GenBank/DDBJ whole genome shotgun (WGS) entry which is preliminary data.</text>
</comment>
<protein>
    <submittedName>
        <fullName evidence="2">Uncharacterized protein</fullName>
    </submittedName>
</protein>
<evidence type="ECO:0000313" key="3">
    <source>
        <dbReference type="Proteomes" id="UP000051643"/>
    </source>
</evidence>
<gene>
    <name evidence="2" type="ORF">APR42_01380</name>
</gene>
<keyword evidence="3" id="KW-1185">Reference proteome</keyword>
<feature type="transmembrane region" description="Helical" evidence="1">
    <location>
        <begin position="53"/>
        <end position="71"/>
    </location>
</feature>
<dbReference type="OrthoDB" id="1441444at2"/>
<evidence type="ECO:0000256" key="1">
    <source>
        <dbReference type="SAM" id="Phobius"/>
    </source>
</evidence>
<sequence>MIWLNLKKLERLLIENKITESISYQYLLVFLVMLTLASFFPETDDFSHYGWEVAYIILELLITIVGTYSVFQENEKGDNRDFLKRYFSLSFVNGLRLVLFAVLIRLVFKIFMFVIPLDLWYTINDFFGEDSGEFFFDIILSIVFYVLLMASFKRVNAGRNEKPAALQPDLK</sequence>
<dbReference type="Proteomes" id="UP000051643">
    <property type="component" value="Unassembled WGS sequence"/>
</dbReference>
<accession>A0A0Q9ZKC5</accession>
<dbReference type="RefSeq" id="WP_057480369.1">
    <property type="nucleotide sequence ID" value="NZ_BMWR01000002.1"/>
</dbReference>